<name>A0AAW1RU17_9CHLO</name>
<evidence type="ECO:0000313" key="2">
    <source>
        <dbReference type="EMBL" id="KAK9837226.1"/>
    </source>
</evidence>
<gene>
    <name evidence="2" type="ORF">WJX84_003116</name>
</gene>
<organism evidence="2 3">
    <name type="scientific">Apatococcus fuscideae</name>
    <dbReference type="NCBI Taxonomy" id="2026836"/>
    <lineage>
        <taxon>Eukaryota</taxon>
        <taxon>Viridiplantae</taxon>
        <taxon>Chlorophyta</taxon>
        <taxon>core chlorophytes</taxon>
        <taxon>Trebouxiophyceae</taxon>
        <taxon>Chlorellales</taxon>
        <taxon>Chlorellaceae</taxon>
        <taxon>Apatococcus</taxon>
    </lineage>
</organism>
<evidence type="ECO:0000313" key="3">
    <source>
        <dbReference type="Proteomes" id="UP001485043"/>
    </source>
</evidence>
<reference evidence="2 3" key="1">
    <citation type="journal article" date="2024" name="Nat. Commun.">
        <title>Phylogenomics reveals the evolutionary origins of lichenization in chlorophyte algae.</title>
        <authorList>
            <person name="Puginier C."/>
            <person name="Libourel C."/>
            <person name="Otte J."/>
            <person name="Skaloud P."/>
            <person name="Haon M."/>
            <person name="Grisel S."/>
            <person name="Petersen M."/>
            <person name="Berrin J.G."/>
            <person name="Delaux P.M."/>
            <person name="Dal Grande F."/>
            <person name="Keller J."/>
        </authorList>
    </citation>
    <scope>NUCLEOTIDE SEQUENCE [LARGE SCALE GENOMIC DNA]</scope>
    <source>
        <strain evidence="2 3">SAG 2523</strain>
    </source>
</reference>
<evidence type="ECO:0000256" key="1">
    <source>
        <dbReference type="SAM" id="MobiDB-lite"/>
    </source>
</evidence>
<sequence>MVRDSAALNVTPWELEACLLLLQSNPTATSSNQGSPTAQDISLSTTPAAPEASQERQRADFVKAAQRQRHVASLTQLDVAAVVDNLRRPDGSNCGFPDRLEALQRLSDLTRMPGCRARRLSELLKWRNFQGLCVHPGWHAVLPCRHSIVKRAMSDAGTVGLLGAVWCYDKGLGLTGHDLLDASASRSSRGSTQPPSTIELKAFLRLDRRQVQLTRKVWAETCRAVEELETERRNLLSVISPADVQHLAWQQPTSTTQSSRAQLVMNHAAKLAENARLQQEIVRHGSRVFIWQVCTPDTAARINLRTYPAVPDLVATLRAVATSK</sequence>
<proteinExistence type="predicted"/>
<dbReference type="AlphaFoldDB" id="A0AAW1RU17"/>
<comment type="caution">
    <text evidence="2">The sequence shown here is derived from an EMBL/GenBank/DDBJ whole genome shotgun (WGS) entry which is preliminary data.</text>
</comment>
<dbReference type="Proteomes" id="UP001485043">
    <property type="component" value="Unassembled WGS sequence"/>
</dbReference>
<accession>A0AAW1RU17</accession>
<protein>
    <submittedName>
        <fullName evidence="2">Uncharacterized protein</fullName>
    </submittedName>
</protein>
<feature type="compositionally biased region" description="Polar residues" evidence="1">
    <location>
        <begin position="27"/>
        <end position="47"/>
    </location>
</feature>
<dbReference type="EMBL" id="JALJOV010001966">
    <property type="protein sequence ID" value="KAK9837226.1"/>
    <property type="molecule type" value="Genomic_DNA"/>
</dbReference>
<feature type="region of interest" description="Disordered" evidence="1">
    <location>
        <begin position="27"/>
        <end position="58"/>
    </location>
</feature>
<keyword evidence="3" id="KW-1185">Reference proteome</keyword>